<dbReference type="AlphaFoldDB" id="A0A8H5FDS8"/>
<name>A0A8H5FDS8_9AGAR</name>
<keyword evidence="4 8" id="KW-0812">Transmembrane</keyword>
<organism evidence="10 11">
    <name type="scientific">Tetrapyrgos nigripes</name>
    <dbReference type="NCBI Taxonomy" id="182062"/>
    <lineage>
        <taxon>Eukaryota</taxon>
        <taxon>Fungi</taxon>
        <taxon>Dikarya</taxon>
        <taxon>Basidiomycota</taxon>
        <taxon>Agaricomycotina</taxon>
        <taxon>Agaricomycetes</taxon>
        <taxon>Agaricomycetidae</taxon>
        <taxon>Agaricales</taxon>
        <taxon>Marasmiineae</taxon>
        <taxon>Marasmiaceae</taxon>
        <taxon>Tetrapyrgos</taxon>
    </lineage>
</organism>
<feature type="transmembrane region" description="Helical" evidence="9">
    <location>
        <begin position="213"/>
        <end position="231"/>
    </location>
</feature>
<evidence type="ECO:0000256" key="3">
    <source>
        <dbReference type="ARBA" id="ARBA00022448"/>
    </source>
</evidence>
<accession>A0A8H5FDS8</accession>
<dbReference type="Gene3D" id="1.20.1080.10">
    <property type="entry name" value="Glycerol uptake facilitator protein"/>
    <property type="match status" value="1"/>
</dbReference>
<evidence type="ECO:0008006" key="12">
    <source>
        <dbReference type="Google" id="ProtNLM"/>
    </source>
</evidence>
<evidence type="ECO:0000313" key="10">
    <source>
        <dbReference type="EMBL" id="KAF5333056.1"/>
    </source>
</evidence>
<feature type="transmembrane region" description="Helical" evidence="9">
    <location>
        <begin position="43"/>
        <end position="63"/>
    </location>
</feature>
<keyword evidence="6 9" id="KW-1133">Transmembrane helix</keyword>
<evidence type="ECO:0000256" key="2">
    <source>
        <dbReference type="ARBA" id="ARBA00006175"/>
    </source>
</evidence>
<evidence type="ECO:0000256" key="9">
    <source>
        <dbReference type="SAM" id="Phobius"/>
    </source>
</evidence>
<feature type="transmembrane region" description="Helical" evidence="9">
    <location>
        <begin position="117"/>
        <end position="136"/>
    </location>
</feature>
<evidence type="ECO:0000313" key="11">
    <source>
        <dbReference type="Proteomes" id="UP000559256"/>
    </source>
</evidence>
<evidence type="ECO:0000256" key="6">
    <source>
        <dbReference type="ARBA" id="ARBA00022989"/>
    </source>
</evidence>
<keyword evidence="11" id="KW-1185">Reference proteome</keyword>
<dbReference type="PANTHER" id="PTHR43829:SF14">
    <property type="entry name" value="AQUAPORIN 3"/>
    <property type="match status" value="1"/>
</dbReference>
<gene>
    <name evidence="10" type="ORF">D9758_017861</name>
</gene>
<dbReference type="EMBL" id="JAACJM010000290">
    <property type="protein sequence ID" value="KAF5333056.1"/>
    <property type="molecule type" value="Genomic_DNA"/>
</dbReference>
<dbReference type="OrthoDB" id="3222at2759"/>
<keyword evidence="3 8" id="KW-0813">Transport</keyword>
<protein>
    <recommendedName>
        <fullName evidence="12">Aquaporin-like protein</fullName>
    </recommendedName>
</protein>
<dbReference type="PROSITE" id="PS00221">
    <property type="entry name" value="MIP"/>
    <property type="match status" value="1"/>
</dbReference>
<dbReference type="PRINTS" id="PR00783">
    <property type="entry name" value="MINTRINSICP"/>
</dbReference>
<evidence type="ECO:0000256" key="1">
    <source>
        <dbReference type="ARBA" id="ARBA00004141"/>
    </source>
</evidence>
<dbReference type="PANTHER" id="PTHR43829">
    <property type="entry name" value="AQUAPORIN OR AQUAGLYCEROPORIN RELATED"/>
    <property type="match status" value="1"/>
</dbReference>
<evidence type="ECO:0000256" key="4">
    <source>
        <dbReference type="ARBA" id="ARBA00022692"/>
    </source>
</evidence>
<dbReference type="GO" id="GO:0015250">
    <property type="term" value="F:water channel activity"/>
    <property type="evidence" value="ECO:0007669"/>
    <property type="project" value="TreeGrafter"/>
</dbReference>
<dbReference type="InterPro" id="IPR022357">
    <property type="entry name" value="MIP_CS"/>
</dbReference>
<dbReference type="Pfam" id="PF00230">
    <property type="entry name" value="MIP"/>
    <property type="match status" value="1"/>
</dbReference>
<proteinExistence type="inferred from homology"/>
<comment type="similarity">
    <text evidence="2 8">Belongs to the MIP/aquaporin (TC 1.A.8) family.</text>
</comment>
<dbReference type="GO" id="GO:0005886">
    <property type="term" value="C:plasma membrane"/>
    <property type="evidence" value="ECO:0007669"/>
    <property type="project" value="TreeGrafter"/>
</dbReference>
<evidence type="ECO:0000256" key="8">
    <source>
        <dbReference type="RuleBase" id="RU000477"/>
    </source>
</evidence>
<feature type="transmembrane region" description="Helical" evidence="9">
    <location>
        <begin position="75"/>
        <end position="97"/>
    </location>
</feature>
<dbReference type="GO" id="GO:0015254">
    <property type="term" value="F:glycerol channel activity"/>
    <property type="evidence" value="ECO:0007669"/>
    <property type="project" value="TreeGrafter"/>
</dbReference>
<dbReference type="Proteomes" id="UP000559256">
    <property type="component" value="Unassembled WGS sequence"/>
</dbReference>
<reference evidence="10 11" key="1">
    <citation type="journal article" date="2020" name="ISME J.">
        <title>Uncovering the hidden diversity of litter-decomposition mechanisms in mushroom-forming fungi.</title>
        <authorList>
            <person name="Floudas D."/>
            <person name="Bentzer J."/>
            <person name="Ahren D."/>
            <person name="Johansson T."/>
            <person name="Persson P."/>
            <person name="Tunlid A."/>
        </authorList>
    </citation>
    <scope>NUCLEOTIDE SEQUENCE [LARGE SCALE GENOMIC DNA]</scope>
    <source>
        <strain evidence="10 11">CBS 291.85</strain>
    </source>
</reference>
<evidence type="ECO:0000256" key="5">
    <source>
        <dbReference type="ARBA" id="ARBA00022737"/>
    </source>
</evidence>
<dbReference type="InterPro" id="IPR000425">
    <property type="entry name" value="MIP"/>
</dbReference>
<sequence>MSTPNIVHLNDIQGRHRLLKRWENLRHGSVHWFAECFAEFVGVFLYVYAGVGSQVLFIVSGILKEQGLSSVFQVGMAYAGGIVAALCIALPVSGGHINPAVTIAFCVMKGFPPVKAIRYIIAQILGGYIACLLIYVQYRDFIKLAEAALESVGPGVLEATLFTPNGPAGAFGLYVTPGTNLGRVFLNEFITDIMIVMVIWNCLDPTNLMVPPFAVPWAIGLVYAVAIWGYSVPGLAANTARDVGGRLAALTIWGMDASGGKYAAITALTNILSTIVAVVLYELFFVDYARVISSAHLEMIQAHHNHARTPNRELASQLETTNNSSEKDQIEVERV</sequence>
<keyword evidence="5" id="KW-0677">Repeat</keyword>
<keyword evidence="7 9" id="KW-0472">Membrane</keyword>
<dbReference type="InterPro" id="IPR050363">
    <property type="entry name" value="MIP/Aquaporin"/>
</dbReference>
<dbReference type="InterPro" id="IPR023271">
    <property type="entry name" value="Aquaporin-like"/>
</dbReference>
<comment type="subcellular location">
    <subcellularLocation>
        <location evidence="1">Membrane</location>
        <topology evidence="1">Multi-pass membrane protein</topology>
    </subcellularLocation>
</comment>
<dbReference type="SUPFAM" id="SSF81338">
    <property type="entry name" value="Aquaporin-like"/>
    <property type="match status" value="1"/>
</dbReference>
<feature type="transmembrane region" description="Helical" evidence="9">
    <location>
        <begin position="262"/>
        <end position="284"/>
    </location>
</feature>
<comment type="caution">
    <text evidence="10">The sequence shown here is derived from an EMBL/GenBank/DDBJ whole genome shotgun (WGS) entry which is preliminary data.</text>
</comment>
<evidence type="ECO:0000256" key="7">
    <source>
        <dbReference type="ARBA" id="ARBA00023136"/>
    </source>
</evidence>